<reference evidence="1" key="1">
    <citation type="submission" date="2018-05" db="EMBL/GenBank/DDBJ databases">
        <authorList>
            <person name="Lanie J.A."/>
            <person name="Ng W.-L."/>
            <person name="Kazmierczak K.M."/>
            <person name="Andrzejewski T.M."/>
            <person name="Davidsen T.M."/>
            <person name="Wayne K.J."/>
            <person name="Tettelin H."/>
            <person name="Glass J.I."/>
            <person name="Rusch D."/>
            <person name="Podicherti R."/>
            <person name="Tsui H.-C.T."/>
            <person name="Winkler M.E."/>
        </authorList>
    </citation>
    <scope>NUCLEOTIDE SEQUENCE</scope>
</reference>
<dbReference type="AlphaFoldDB" id="A0A382AVZ6"/>
<name>A0A382AVZ6_9ZZZZ</name>
<dbReference type="InterPro" id="IPR018550">
    <property type="entry name" value="Lipid-A_deacylase-rel"/>
</dbReference>
<accession>A0A382AVZ6</accession>
<dbReference type="Pfam" id="PF09411">
    <property type="entry name" value="PagL"/>
    <property type="match status" value="1"/>
</dbReference>
<proteinExistence type="predicted"/>
<evidence type="ECO:0008006" key="2">
    <source>
        <dbReference type="Google" id="ProtNLM"/>
    </source>
</evidence>
<dbReference type="Gene3D" id="2.40.160.20">
    <property type="match status" value="1"/>
</dbReference>
<dbReference type="EMBL" id="UINC01027004">
    <property type="protein sequence ID" value="SVB05481.1"/>
    <property type="molecule type" value="Genomic_DNA"/>
</dbReference>
<evidence type="ECO:0000313" key="1">
    <source>
        <dbReference type="EMBL" id="SVB05481.1"/>
    </source>
</evidence>
<gene>
    <name evidence="1" type="ORF">METZ01_LOCUS158335</name>
</gene>
<organism evidence="1">
    <name type="scientific">marine metagenome</name>
    <dbReference type="NCBI Taxonomy" id="408172"/>
    <lineage>
        <taxon>unclassified sequences</taxon>
        <taxon>metagenomes</taxon>
        <taxon>ecological metagenomes</taxon>
    </lineage>
</organism>
<protein>
    <recommendedName>
        <fullName evidence="2">Acyloxyacyl hydrolase</fullName>
    </recommendedName>
</protein>
<sequence>MRLTISLPMRPLLIKSLPCLAPLLPRFCCLLALVIGLSAVTTHAGDFEKRFALNHVSYGLEVGLGQTADIPACSNCPPPRTSHRFFSLLTSYERNLTGLTAEQSPWHGALFWRIEGGVAVIRDDPTANETQRLINFSPLMVQYRLFAPDRAWNPKFLGGVGFALTNWKDFGGQPLNAEPQFLVHLGAGIESSSAQGSYSIDYRLLHVSNGGSDDPNIGINAHLVSITIPF</sequence>